<evidence type="ECO:0000259" key="9">
    <source>
        <dbReference type="PROSITE" id="PS50893"/>
    </source>
</evidence>
<evidence type="ECO:0000256" key="7">
    <source>
        <dbReference type="ARBA" id="ARBA00023136"/>
    </source>
</evidence>
<dbReference type="GO" id="GO:0022857">
    <property type="term" value="F:transmembrane transporter activity"/>
    <property type="evidence" value="ECO:0007669"/>
    <property type="project" value="InterPro"/>
</dbReference>
<dbReference type="InterPro" id="IPR027417">
    <property type="entry name" value="P-loop_NTPase"/>
</dbReference>
<dbReference type="SUPFAM" id="SSF50331">
    <property type="entry name" value="MOP-like"/>
    <property type="match status" value="1"/>
</dbReference>
<keyword evidence="6" id="KW-1278">Translocase</keyword>
<dbReference type="GO" id="GO:0043190">
    <property type="term" value="C:ATP-binding cassette (ABC) transporter complex"/>
    <property type="evidence" value="ECO:0007669"/>
    <property type="project" value="InterPro"/>
</dbReference>
<dbReference type="AlphaFoldDB" id="A0A1H3L4D6"/>
<dbReference type="PANTHER" id="PTHR42781">
    <property type="entry name" value="SPERMIDINE/PUTRESCINE IMPORT ATP-BINDING PROTEIN POTA"/>
    <property type="match status" value="1"/>
</dbReference>
<dbReference type="InterPro" id="IPR013611">
    <property type="entry name" value="Transp-assoc_OB_typ2"/>
</dbReference>
<dbReference type="Pfam" id="PF00005">
    <property type="entry name" value="ABC_tran"/>
    <property type="match status" value="1"/>
</dbReference>
<reference evidence="10 11" key="1">
    <citation type="submission" date="2016-10" db="EMBL/GenBank/DDBJ databases">
        <authorList>
            <person name="de Groot N.N."/>
        </authorList>
    </citation>
    <scope>NUCLEOTIDE SEQUENCE [LARGE SCALE GENOMIC DNA]</scope>
    <source>
        <strain evidence="10 11">DSM 26880</strain>
    </source>
</reference>
<evidence type="ECO:0000256" key="3">
    <source>
        <dbReference type="ARBA" id="ARBA00022519"/>
    </source>
</evidence>
<feature type="region of interest" description="Disordered" evidence="8">
    <location>
        <begin position="336"/>
        <end position="381"/>
    </location>
</feature>
<dbReference type="PROSITE" id="PS00211">
    <property type="entry name" value="ABC_TRANSPORTER_1"/>
    <property type="match status" value="1"/>
</dbReference>
<feature type="domain" description="ABC transporter" evidence="9">
    <location>
        <begin position="18"/>
        <end position="248"/>
    </location>
</feature>
<evidence type="ECO:0000256" key="5">
    <source>
        <dbReference type="ARBA" id="ARBA00022840"/>
    </source>
</evidence>
<dbReference type="Proteomes" id="UP000199286">
    <property type="component" value="Unassembled WGS sequence"/>
</dbReference>
<dbReference type="SMART" id="SM00382">
    <property type="entry name" value="AAA"/>
    <property type="match status" value="1"/>
</dbReference>
<evidence type="ECO:0000313" key="10">
    <source>
        <dbReference type="EMBL" id="SDY59283.1"/>
    </source>
</evidence>
<dbReference type="PROSITE" id="PS50893">
    <property type="entry name" value="ABC_TRANSPORTER_2"/>
    <property type="match status" value="1"/>
</dbReference>
<protein>
    <submittedName>
        <fullName evidence="10">ABC-type Fe3+/spermidine/putrescine transport systems, ATPase components</fullName>
    </submittedName>
</protein>
<dbReference type="InterPro" id="IPR008995">
    <property type="entry name" value="Mo/tungstate-bd_C_term_dom"/>
</dbReference>
<dbReference type="EMBL" id="FNPF01000011">
    <property type="protein sequence ID" value="SDY59283.1"/>
    <property type="molecule type" value="Genomic_DNA"/>
</dbReference>
<dbReference type="InterPro" id="IPR050093">
    <property type="entry name" value="ABC_SmlMolc_Importer"/>
</dbReference>
<dbReference type="PANTHER" id="PTHR42781:SF5">
    <property type="entry name" value="PUTRESCINE TRANSPORT ATP-BINDING PROTEIN POTG"/>
    <property type="match status" value="1"/>
</dbReference>
<dbReference type="FunFam" id="3.40.50.300:FF:000133">
    <property type="entry name" value="Spermidine/putrescine import ATP-binding protein PotA"/>
    <property type="match status" value="1"/>
</dbReference>
<dbReference type="Pfam" id="PF08402">
    <property type="entry name" value="TOBE_2"/>
    <property type="match status" value="1"/>
</dbReference>
<name>A0A1H3L4D6_9RHOB</name>
<dbReference type="SUPFAM" id="SSF52540">
    <property type="entry name" value="P-loop containing nucleoside triphosphate hydrolases"/>
    <property type="match status" value="1"/>
</dbReference>
<organism evidence="10 11">
    <name type="scientific">Citreimonas salinaria</name>
    <dbReference type="NCBI Taxonomy" id="321339"/>
    <lineage>
        <taxon>Bacteria</taxon>
        <taxon>Pseudomonadati</taxon>
        <taxon>Pseudomonadota</taxon>
        <taxon>Alphaproteobacteria</taxon>
        <taxon>Rhodobacterales</taxon>
        <taxon>Roseobacteraceae</taxon>
        <taxon>Citreimonas</taxon>
    </lineage>
</organism>
<dbReference type="Gene3D" id="3.40.50.300">
    <property type="entry name" value="P-loop containing nucleotide triphosphate hydrolases"/>
    <property type="match status" value="1"/>
</dbReference>
<evidence type="ECO:0000256" key="6">
    <source>
        <dbReference type="ARBA" id="ARBA00022967"/>
    </source>
</evidence>
<proteinExistence type="predicted"/>
<dbReference type="InterPro" id="IPR003593">
    <property type="entry name" value="AAA+_ATPase"/>
</dbReference>
<keyword evidence="1" id="KW-0813">Transport</keyword>
<evidence type="ECO:0000256" key="4">
    <source>
        <dbReference type="ARBA" id="ARBA00022741"/>
    </source>
</evidence>
<dbReference type="GO" id="GO:0016887">
    <property type="term" value="F:ATP hydrolysis activity"/>
    <property type="evidence" value="ECO:0007669"/>
    <property type="project" value="InterPro"/>
</dbReference>
<keyword evidence="2" id="KW-1003">Cell membrane</keyword>
<dbReference type="InterPro" id="IPR017871">
    <property type="entry name" value="ABC_transporter-like_CS"/>
</dbReference>
<evidence type="ECO:0000313" key="11">
    <source>
        <dbReference type="Proteomes" id="UP000199286"/>
    </source>
</evidence>
<keyword evidence="5" id="KW-0067">ATP-binding</keyword>
<keyword evidence="3" id="KW-0997">Cell inner membrane</keyword>
<keyword evidence="4" id="KW-0547">Nucleotide-binding</keyword>
<sequence>MAQTVFAPWEDPEEKPLIEFRNVTKRFGEFVAIDDLSLAIYSKEFFALLGPSGCGKTTMMRMLAGFEDPSEGAILLDGRDISGVPPNRRAVNMMFQSYALFPHLSVWDNIAFGLKREGQPKDKIAARVDEMLRLTRLNKFATRKPHQISGGQRQRVALARSLAKAPKLLLLDEPLGALDRKLREETQFELMDIQEKTGTTFVIVTHDQEEAMTVASRVAVMDEGRIVQVATPSVIYEAPISVYVADFIGDVNLVRGTARARPETPSVAAEAVAGPTAPEPAAAAAVAPNLAAPEQTASERSAAEAALPVDPRAPQPNALGEWLHDKVLFPILGRRKPQQKLLPAPSPQERATSDRPQTAPPRDAAQAKPAPAHADDPDALAGGGIVIDWAEGQPPVIATNGDAALDGKPVVLALRPEKVSIGKAALDMPNTLRGKVIDIAYLGNISTYHVQLADGSMIKAQTANTRRLSRRDITWEDEVWVGFSATAGVVLEE</sequence>
<evidence type="ECO:0000256" key="8">
    <source>
        <dbReference type="SAM" id="MobiDB-lite"/>
    </source>
</evidence>
<dbReference type="STRING" id="321339.SAMN05444340_11185"/>
<feature type="compositionally biased region" description="Low complexity" evidence="8">
    <location>
        <begin position="283"/>
        <end position="294"/>
    </location>
</feature>
<feature type="compositionally biased region" description="Low complexity" evidence="8">
    <location>
        <begin position="360"/>
        <end position="372"/>
    </location>
</feature>
<accession>A0A1H3L4D6</accession>
<evidence type="ECO:0000256" key="2">
    <source>
        <dbReference type="ARBA" id="ARBA00022475"/>
    </source>
</evidence>
<evidence type="ECO:0000256" key="1">
    <source>
        <dbReference type="ARBA" id="ARBA00022448"/>
    </source>
</evidence>
<dbReference type="GO" id="GO:0015847">
    <property type="term" value="P:putrescine transport"/>
    <property type="evidence" value="ECO:0007669"/>
    <property type="project" value="UniProtKB-ARBA"/>
</dbReference>
<dbReference type="InterPro" id="IPR003439">
    <property type="entry name" value="ABC_transporter-like_ATP-bd"/>
</dbReference>
<dbReference type="OrthoDB" id="9802264at2"/>
<dbReference type="GO" id="GO:0005524">
    <property type="term" value="F:ATP binding"/>
    <property type="evidence" value="ECO:0007669"/>
    <property type="project" value="UniProtKB-KW"/>
</dbReference>
<feature type="region of interest" description="Disordered" evidence="8">
    <location>
        <begin position="283"/>
        <end position="318"/>
    </location>
</feature>
<gene>
    <name evidence="10" type="ORF">SAMN05444340_11185</name>
</gene>
<keyword evidence="7" id="KW-0472">Membrane</keyword>
<keyword evidence="11" id="KW-1185">Reference proteome</keyword>